<dbReference type="InterPro" id="IPR021456">
    <property type="entry name" value="DUF3107"/>
</dbReference>
<evidence type="ECO:0000313" key="1">
    <source>
        <dbReference type="EMBL" id="RLP76462.1"/>
    </source>
</evidence>
<dbReference type="Pfam" id="PF11305">
    <property type="entry name" value="DUF3107"/>
    <property type="match status" value="1"/>
</dbReference>
<dbReference type="OrthoDB" id="3268468at2"/>
<comment type="caution">
    <text evidence="1">The sequence shown here is derived from an EMBL/GenBank/DDBJ whole genome shotgun (WGS) entry which is preliminary data.</text>
</comment>
<dbReference type="RefSeq" id="WP_121648042.1">
    <property type="nucleotide sequence ID" value="NZ_RCUX01000004.1"/>
</dbReference>
<organism evidence="1 2">
    <name type="scientific">Mycetocola tolaasinivorans</name>
    <dbReference type="NCBI Taxonomy" id="76635"/>
    <lineage>
        <taxon>Bacteria</taxon>
        <taxon>Bacillati</taxon>
        <taxon>Actinomycetota</taxon>
        <taxon>Actinomycetes</taxon>
        <taxon>Micrococcales</taxon>
        <taxon>Microbacteriaceae</taxon>
        <taxon>Mycetocola</taxon>
    </lineage>
</organism>
<dbReference type="EMBL" id="RCUX01000004">
    <property type="protein sequence ID" value="RLP76462.1"/>
    <property type="molecule type" value="Genomic_DNA"/>
</dbReference>
<gene>
    <name evidence="1" type="ORF">D9V32_06270</name>
</gene>
<proteinExistence type="predicted"/>
<protein>
    <submittedName>
        <fullName evidence="1">DUF3107 domain-containing protein</fullName>
    </submittedName>
</protein>
<name>A0A3L7AAU8_9MICO</name>
<evidence type="ECO:0000313" key="2">
    <source>
        <dbReference type="Proteomes" id="UP000272503"/>
    </source>
</evidence>
<sequence>MDIRIGIINSPRELGFEAGQSAADVEKIVGDAIASGTPHFTLTDEKGKRYIIATASVAYVELGTEETRRIGFVG</sequence>
<accession>A0A3L7AAU8</accession>
<dbReference type="Proteomes" id="UP000272503">
    <property type="component" value="Unassembled WGS sequence"/>
</dbReference>
<keyword evidence="2" id="KW-1185">Reference proteome</keyword>
<reference evidence="1 2" key="1">
    <citation type="submission" date="2018-10" db="EMBL/GenBank/DDBJ databases">
        <authorList>
            <person name="Li J."/>
        </authorList>
    </citation>
    <scope>NUCLEOTIDE SEQUENCE [LARGE SCALE GENOMIC DNA]</scope>
    <source>
        <strain evidence="1 2">IF 016277</strain>
    </source>
</reference>
<dbReference type="AlphaFoldDB" id="A0A3L7AAU8"/>